<proteinExistence type="predicted"/>
<comment type="caution">
    <text evidence="1">The sequence shown here is derived from an EMBL/GenBank/DDBJ whole genome shotgun (WGS) entry which is preliminary data.</text>
</comment>
<evidence type="ECO:0000313" key="1">
    <source>
        <dbReference type="EMBL" id="GAH80920.1"/>
    </source>
</evidence>
<name>X1JHC7_9ZZZZ</name>
<protein>
    <submittedName>
        <fullName evidence="1">Uncharacterized protein</fullName>
    </submittedName>
</protein>
<dbReference type="AlphaFoldDB" id="X1JHC7"/>
<sequence length="96" mass="11621">LEETIWEYLFSFENRKKIFSNIHGSFKFCVILFQKGTSNQFLKTSFMRRDLLDWENLNVKILKYNIDAVLNFSPIYKIILEIEKEEDLKLLMKIHV</sequence>
<feature type="non-terminal residue" evidence="1">
    <location>
        <position position="1"/>
    </location>
</feature>
<reference evidence="1" key="1">
    <citation type="journal article" date="2014" name="Front. Microbiol.">
        <title>High frequency of phylogenetically diverse reductive dehalogenase-homologous genes in deep subseafloor sedimentary metagenomes.</title>
        <authorList>
            <person name="Kawai M."/>
            <person name="Futagami T."/>
            <person name="Toyoda A."/>
            <person name="Takaki Y."/>
            <person name="Nishi S."/>
            <person name="Hori S."/>
            <person name="Arai W."/>
            <person name="Tsubouchi T."/>
            <person name="Morono Y."/>
            <person name="Uchiyama I."/>
            <person name="Ito T."/>
            <person name="Fujiyama A."/>
            <person name="Inagaki F."/>
            <person name="Takami H."/>
        </authorList>
    </citation>
    <scope>NUCLEOTIDE SEQUENCE</scope>
    <source>
        <strain evidence="1">Expedition CK06-06</strain>
    </source>
</reference>
<accession>X1JHC7</accession>
<gene>
    <name evidence="1" type="ORF">S03H2_59265</name>
</gene>
<organism evidence="1">
    <name type="scientific">marine sediment metagenome</name>
    <dbReference type="NCBI Taxonomy" id="412755"/>
    <lineage>
        <taxon>unclassified sequences</taxon>
        <taxon>metagenomes</taxon>
        <taxon>ecological metagenomes</taxon>
    </lineage>
</organism>
<dbReference type="EMBL" id="BARU01038102">
    <property type="protein sequence ID" value="GAH80920.1"/>
    <property type="molecule type" value="Genomic_DNA"/>
</dbReference>